<comment type="caution">
    <text evidence="4">The sequence shown here is derived from an EMBL/GenBank/DDBJ whole genome shotgun (WGS) entry which is preliminary data.</text>
</comment>
<sequence length="184" mass="20797">MLLHGNISIPLRLKTTYPRKVTASAHPPIKSEYTVSDESLQSRGFTLRRTIEDLNLDHLNTVFVAVGFPRRDTDKIRLALENTDTLLWYEYEKTKRPVAFARATGDGVFNAIIWDVVVDPSFQGIGLGKAVMERILEELLGKGICNVALYSEPRVLGFYRPLGFVADPDGIRGMVYSRKQKKKK</sequence>
<dbReference type="CDD" id="cd04301">
    <property type="entry name" value="NAT_SF"/>
    <property type="match status" value="1"/>
</dbReference>
<keyword evidence="5" id="KW-1185">Reference proteome</keyword>
<gene>
    <name evidence="4" type="ORF">RJ639_036950</name>
</gene>
<dbReference type="AlphaFoldDB" id="A0AA89B9F0"/>
<proteinExistence type="predicted"/>
<feature type="domain" description="N-acetyltransferase" evidence="3">
    <location>
        <begin position="45"/>
        <end position="182"/>
    </location>
</feature>
<dbReference type="InterPro" id="IPR016181">
    <property type="entry name" value="Acyl_CoA_acyltransferase"/>
</dbReference>
<dbReference type="Proteomes" id="UP001188597">
    <property type="component" value="Unassembled WGS sequence"/>
</dbReference>
<keyword evidence="2" id="KW-0012">Acyltransferase</keyword>
<dbReference type="InterPro" id="IPR000182">
    <property type="entry name" value="GNAT_dom"/>
</dbReference>
<dbReference type="Pfam" id="PF00583">
    <property type="entry name" value="Acetyltransf_1"/>
    <property type="match status" value="1"/>
</dbReference>
<keyword evidence="1" id="KW-0808">Transferase</keyword>
<dbReference type="Gene3D" id="3.40.630.30">
    <property type="match status" value="1"/>
</dbReference>
<dbReference type="SUPFAM" id="SSF55729">
    <property type="entry name" value="Acyl-CoA N-acyltransferases (Nat)"/>
    <property type="match status" value="1"/>
</dbReference>
<protein>
    <recommendedName>
        <fullName evidence="3">N-acetyltransferase domain-containing protein</fullName>
    </recommendedName>
</protein>
<dbReference type="PANTHER" id="PTHR43626:SF1">
    <property type="entry name" value="GCN5-RELATED N-ACETYLTRANSFERASE 1, CHLOROPLASTIC"/>
    <property type="match status" value="1"/>
</dbReference>
<dbReference type="PROSITE" id="PS51186">
    <property type="entry name" value="GNAT"/>
    <property type="match status" value="1"/>
</dbReference>
<evidence type="ECO:0000259" key="3">
    <source>
        <dbReference type="PROSITE" id="PS51186"/>
    </source>
</evidence>
<evidence type="ECO:0000313" key="4">
    <source>
        <dbReference type="EMBL" id="KAK3031798.1"/>
    </source>
</evidence>
<evidence type="ECO:0000256" key="1">
    <source>
        <dbReference type="ARBA" id="ARBA00022679"/>
    </source>
</evidence>
<dbReference type="EMBL" id="JAVXUP010000293">
    <property type="protein sequence ID" value="KAK3031798.1"/>
    <property type="molecule type" value="Genomic_DNA"/>
</dbReference>
<dbReference type="PANTHER" id="PTHR43626">
    <property type="entry name" value="ACYL-COA N-ACYLTRANSFERASE"/>
    <property type="match status" value="1"/>
</dbReference>
<accession>A0AA89B9F0</accession>
<name>A0AA89B9F0_9ASTE</name>
<dbReference type="InterPro" id="IPR045039">
    <property type="entry name" value="NSI-like"/>
</dbReference>
<organism evidence="4 5">
    <name type="scientific">Escallonia herrerae</name>
    <dbReference type="NCBI Taxonomy" id="1293975"/>
    <lineage>
        <taxon>Eukaryota</taxon>
        <taxon>Viridiplantae</taxon>
        <taxon>Streptophyta</taxon>
        <taxon>Embryophyta</taxon>
        <taxon>Tracheophyta</taxon>
        <taxon>Spermatophyta</taxon>
        <taxon>Magnoliopsida</taxon>
        <taxon>eudicotyledons</taxon>
        <taxon>Gunneridae</taxon>
        <taxon>Pentapetalae</taxon>
        <taxon>asterids</taxon>
        <taxon>campanulids</taxon>
        <taxon>Escalloniales</taxon>
        <taxon>Escalloniaceae</taxon>
        <taxon>Escallonia</taxon>
    </lineage>
</organism>
<dbReference type="GO" id="GO:0005737">
    <property type="term" value="C:cytoplasm"/>
    <property type="evidence" value="ECO:0007669"/>
    <property type="project" value="TreeGrafter"/>
</dbReference>
<dbReference type="GO" id="GO:0008080">
    <property type="term" value="F:N-acetyltransferase activity"/>
    <property type="evidence" value="ECO:0007669"/>
    <property type="project" value="InterPro"/>
</dbReference>
<evidence type="ECO:0000256" key="2">
    <source>
        <dbReference type="ARBA" id="ARBA00023315"/>
    </source>
</evidence>
<dbReference type="FunFam" id="3.40.630.30:FF:000059">
    <property type="entry name" value="Putative acetyltransferase NSI"/>
    <property type="match status" value="1"/>
</dbReference>
<evidence type="ECO:0000313" key="5">
    <source>
        <dbReference type="Proteomes" id="UP001188597"/>
    </source>
</evidence>
<reference evidence="4" key="1">
    <citation type="submission" date="2022-12" db="EMBL/GenBank/DDBJ databases">
        <title>Draft genome assemblies for two species of Escallonia (Escalloniales).</title>
        <authorList>
            <person name="Chanderbali A."/>
            <person name="Dervinis C."/>
            <person name="Anghel I."/>
            <person name="Soltis D."/>
            <person name="Soltis P."/>
            <person name="Zapata F."/>
        </authorList>
    </citation>
    <scope>NUCLEOTIDE SEQUENCE</scope>
    <source>
        <strain evidence="4">UCBG64.0493</strain>
        <tissue evidence="4">Leaf</tissue>
    </source>
</reference>